<dbReference type="RefSeq" id="XP_018150458.1">
    <property type="nucleotide sequence ID" value="XM_018281649.1"/>
</dbReference>
<evidence type="ECO:0000313" key="1">
    <source>
        <dbReference type="EMBL" id="OAQ74375.1"/>
    </source>
</evidence>
<dbReference type="AlphaFoldDB" id="A0A179G985"/>
<keyword evidence="2" id="KW-1185">Reference proteome</keyword>
<dbReference type="KEGG" id="pchm:VFPPC_01897"/>
<dbReference type="Proteomes" id="UP000078397">
    <property type="component" value="Unassembled WGS sequence"/>
</dbReference>
<dbReference type="EMBL" id="LSBJ02000001">
    <property type="protein sequence ID" value="OAQ74375.1"/>
    <property type="molecule type" value="Genomic_DNA"/>
</dbReference>
<accession>A0A179G985</accession>
<gene>
    <name evidence="1" type="ORF">VFPPC_01897</name>
</gene>
<dbReference type="GeneID" id="28845643"/>
<organism evidence="1 2">
    <name type="scientific">Pochonia chlamydosporia 170</name>
    <dbReference type="NCBI Taxonomy" id="1380566"/>
    <lineage>
        <taxon>Eukaryota</taxon>
        <taxon>Fungi</taxon>
        <taxon>Dikarya</taxon>
        <taxon>Ascomycota</taxon>
        <taxon>Pezizomycotina</taxon>
        <taxon>Sordariomycetes</taxon>
        <taxon>Hypocreomycetidae</taxon>
        <taxon>Hypocreales</taxon>
        <taxon>Clavicipitaceae</taxon>
        <taxon>Pochonia</taxon>
    </lineage>
</organism>
<proteinExistence type="predicted"/>
<evidence type="ECO:0000313" key="2">
    <source>
        <dbReference type="Proteomes" id="UP000078397"/>
    </source>
</evidence>
<protein>
    <submittedName>
        <fullName evidence="1">Uncharacterized protein</fullName>
    </submittedName>
</protein>
<reference evidence="1 2" key="1">
    <citation type="journal article" date="2016" name="PLoS Pathog.">
        <title>Biosynthesis of antibiotic leucinostatins in bio-control fungus Purpureocillium lilacinum and their inhibition on phytophthora revealed by genome mining.</title>
        <authorList>
            <person name="Wang G."/>
            <person name="Liu Z."/>
            <person name="Lin R."/>
            <person name="Li E."/>
            <person name="Mao Z."/>
            <person name="Ling J."/>
            <person name="Yang Y."/>
            <person name="Yin W.B."/>
            <person name="Xie B."/>
        </authorList>
    </citation>
    <scope>NUCLEOTIDE SEQUENCE [LARGE SCALE GENOMIC DNA]</scope>
    <source>
        <strain evidence="1">170</strain>
    </source>
</reference>
<sequence length="146" mass="16325">MSDTESETGPLLSKVWALLLPPVAENSEASWAIATSDINNRNWTWWEMVKTRTGEFQIKSTTSEMAPATANSQSPIYLGEIARLDELEVGSTIHLELTDRPKCWTQREFVSEIWDTLYEDGALNRAEHDLGKRELAAAFGGHSGRS</sequence>
<name>A0A179G985_METCM</name>
<comment type="caution">
    <text evidence="1">The sequence shown here is derived from an EMBL/GenBank/DDBJ whole genome shotgun (WGS) entry which is preliminary data.</text>
</comment>